<protein>
    <submittedName>
        <fullName evidence="2">Uncharacterized protein</fullName>
    </submittedName>
</protein>
<organism evidence="2 3">
    <name type="scientific">Euplotes crassus</name>
    <dbReference type="NCBI Taxonomy" id="5936"/>
    <lineage>
        <taxon>Eukaryota</taxon>
        <taxon>Sar</taxon>
        <taxon>Alveolata</taxon>
        <taxon>Ciliophora</taxon>
        <taxon>Intramacronucleata</taxon>
        <taxon>Spirotrichea</taxon>
        <taxon>Hypotrichia</taxon>
        <taxon>Euplotida</taxon>
        <taxon>Euplotidae</taxon>
        <taxon>Moneuplotes</taxon>
    </lineage>
</organism>
<evidence type="ECO:0000313" key="3">
    <source>
        <dbReference type="Proteomes" id="UP001295684"/>
    </source>
</evidence>
<keyword evidence="1" id="KW-0812">Transmembrane</keyword>
<accession>A0AAD1X872</accession>
<dbReference type="EMBL" id="CAMPGE010002222">
    <property type="protein sequence ID" value="CAI2361020.1"/>
    <property type="molecule type" value="Genomic_DNA"/>
</dbReference>
<gene>
    <name evidence="2" type="ORF">ECRASSUSDP1_LOCUS2329</name>
</gene>
<dbReference type="SUPFAM" id="SSF57850">
    <property type="entry name" value="RING/U-box"/>
    <property type="match status" value="1"/>
</dbReference>
<name>A0AAD1X872_EUPCR</name>
<feature type="transmembrane region" description="Helical" evidence="1">
    <location>
        <begin position="58"/>
        <end position="75"/>
    </location>
</feature>
<feature type="transmembrane region" description="Helical" evidence="1">
    <location>
        <begin position="191"/>
        <end position="212"/>
    </location>
</feature>
<proteinExistence type="predicted"/>
<feature type="transmembrane region" description="Helical" evidence="1">
    <location>
        <begin position="233"/>
        <end position="253"/>
    </location>
</feature>
<keyword evidence="3" id="KW-1185">Reference proteome</keyword>
<feature type="transmembrane region" description="Helical" evidence="1">
    <location>
        <begin position="118"/>
        <end position="142"/>
    </location>
</feature>
<evidence type="ECO:0000256" key="1">
    <source>
        <dbReference type="SAM" id="Phobius"/>
    </source>
</evidence>
<dbReference type="InterPro" id="IPR013083">
    <property type="entry name" value="Znf_RING/FYVE/PHD"/>
</dbReference>
<comment type="caution">
    <text evidence="2">The sequence shown here is derived from an EMBL/GenBank/DDBJ whole genome shotgun (WGS) entry which is preliminary data.</text>
</comment>
<feature type="transmembrane region" description="Helical" evidence="1">
    <location>
        <begin position="87"/>
        <end position="112"/>
    </location>
</feature>
<feature type="transmembrane region" description="Helical" evidence="1">
    <location>
        <begin position="163"/>
        <end position="185"/>
    </location>
</feature>
<dbReference type="Proteomes" id="UP001295684">
    <property type="component" value="Unassembled WGS sequence"/>
</dbReference>
<feature type="transmembrane region" description="Helical" evidence="1">
    <location>
        <begin position="12"/>
        <end position="32"/>
    </location>
</feature>
<dbReference type="AlphaFoldDB" id="A0AAD1X872"/>
<sequence>MCSPSCSGKLIPILLIFLNLLAPALEIVGVIFSKATDQDSDFKPNQGGSFLDKRGFEILYILTQIAYLLAVYAWVKNKDPSLEDSWMTTWVGAIIATLSFIVTHRDFCIIILRIKLNGFYAPVHIILFLLFLIQIYLLPIVLQLSVVFSIDTYDCNFDLMIRVMVYTLAFTLFLKCVCVVSSFFIQSYLNFITTSASIVIIQNLFWVFLVAYSVISKHRVDGARKGLLSYYEWLMNLCISIHLTFVVNFQFIFEEHEHSSLSQILYILLFICINFGLILVYMVHQVYCCDIYIRKRVRAKMAESIRYCHLDFDAFGKDDLLKPDCDYCSNKLSNPPLEYIEHQDKQNKMYQKLVSYKDAYISFEDVYKYRYRRGRNGQHCSHRFHMACFYNLMKTSNWMVWSCPLCDQRY</sequence>
<dbReference type="Gene3D" id="3.30.40.10">
    <property type="entry name" value="Zinc/RING finger domain, C3HC4 (zinc finger)"/>
    <property type="match status" value="1"/>
</dbReference>
<reference evidence="2" key="1">
    <citation type="submission" date="2023-07" db="EMBL/GenBank/DDBJ databases">
        <authorList>
            <consortium name="AG Swart"/>
            <person name="Singh M."/>
            <person name="Singh A."/>
            <person name="Seah K."/>
            <person name="Emmerich C."/>
        </authorList>
    </citation>
    <scope>NUCLEOTIDE SEQUENCE</scope>
    <source>
        <strain evidence="2">DP1</strain>
    </source>
</reference>
<keyword evidence="1" id="KW-0472">Membrane</keyword>
<feature type="transmembrane region" description="Helical" evidence="1">
    <location>
        <begin position="265"/>
        <end position="293"/>
    </location>
</feature>
<evidence type="ECO:0000313" key="2">
    <source>
        <dbReference type="EMBL" id="CAI2361020.1"/>
    </source>
</evidence>
<keyword evidence="1" id="KW-1133">Transmembrane helix</keyword>